<accession>A0A6G7VG54</accession>
<feature type="transmembrane region" description="Helical" evidence="1">
    <location>
        <begin position="173"/>
        <end position="194"/>
    </location>
</feature>
<keyword evidence="1" id="KW-0472">Membrane</keyword>
<feature type="transmembrane region" description="Helical" evidence="1">
    <location>
        <begin position="229"/>
        <end position="254"/>
    </location>
</feature>
<dbReference type="Proteomes" id="UP000502699">
    <property type="component" value="Chromosome"/>
</dbReference>
<dbReference type="PANTHER" id="PTHR30503">
    <property type="entry name" value="INNER MEMBRANE PROTEIN YEDI"/>
    <property type="match status" value="1"/>
</dbReference>
<dbReference type="Pfam" id="PF05661">
    <property type="entry name" value="DUF808"/>
    <property type="match status" value="1"/>
</dbReference>
<evidence type="ECO:0000313" key="3">
    <source>
        <dbReference type="Proteomes" id="UP000502699"/>
    </source>
</evidence>
<dbReference type="RefSeq" id="WP_166271998.1">
    <property type="nucleotide sequence ID" value="NZ_CP048029.1"/>
</dbReference>
<dbReference type="EMBL" id="CP048029">
    <property type="protein sequence ID" value="QIK38890.1"/>
    <property type="molecule type" value="Genomic_DNA"/>
</dbReference>
<dbReference type="KEGG" id="cjap:GWK36_13865"/>
<dbReference type="GO" id="GO:0005886">
    <property type="term" value="C:plasma membrane"/>
    <property type="evidence" value="ECO:0007669"/>
    <property type="project" value="TreeGrafter"/>
</dbReference>
<evidence type="ECO:0000313" key="2">
    <source>
        <dbReference type="EMBL" id="QIK38890.1"/>
    </source>
</evidence>
<reference evidence="3" key="1">
    <citation type="submission" date="2020-01" db="EMBL/GenBank/DDBJ databases">
        <title>Caldichromatium gen. nov., sp. nov., a thermophilic purple sulfur bacterium member of the family Chromatiaceae isolated from Nakabusa hot spring, Japan.</title>
        <authorList>
            <person name="Saini M.K."/>
            <person name="Hanada S."/>
            <person name="Tank M."/>
        </authorList>
    </citation>
    <scope>NUCLEOTIDE SEQUENCE [LARGE SCALE GENOMIC DNA]</scope>
    <source>
        <strain evidence="3">No.7</strain>
    </source>
</reference>
<dbReference type="PANTHER" id="PTHR30503:SF3">
    <property type="entry name" value="INNER MEMBRANE PROTEIN YEDI"/>
    <property type="match status" value="1"/>
</dbReference>
<keyword evidence="1" id="KW-1133">Transmembrane helix</keyword>
<dbReference type="PIRSF" id="PIRSF016660">
    <property type="entry name" value="YedI"/>
    <property type="match status" value="1"/>
</dbReference>
<gene>
    <name evidence="2" type="ORF">GWK36_13865</name>
</gene>
<dbReference type="InterPro" id="IPR008526">
    <property type="entry name" value="YedI"/>
</dbReference>
<name>A0A6G7VG54_9GAMM</name>
<sequence length="303" mass="31662">MATSLLALLDDIASVLDDVALLTKAAAKKTSGVVGDDLAVNAEQVSGIRAERELPVIWAVAKGSAINKAILVPLALAISALAPWAVLPLLVLGGLYLCYEGVEKLAHQWARRTAAGQGQTAHGAEGMAVGTDAAALEQAKIRGAIRTDFVLSAEIIVIALGTVEQADLLTQTLVLSIVAVLMTLGVYGLVALIVKLDDLGLYLSQRPGAGWHVIALRRLGRVLLHGAPWLMRGLSVVGTGAMFLVGGSILAHALPLHHWLADLGPGWAGFATLFTEVLLGLAAGGAVFWMWQQVAERIGRPGH</sequence>
<proteinExistence type="predicted"/>
<keyword evidence="3" id="KW-1185">Reference proteome</keyword>
<feature type="transmembrane region" description="Helical" evidence="1">
    <location>
        <begin position="70"/>
        <end position="97"/>
    </location>
</feature>
<protein>
    <submittedName>
        <fullName evidence="2">DUF808 domain-containing protein</fullName>
    </submittedName>
</protein>
<dbReference type="AlphaFoldDB" id="A0A6G7VG54"/>
<evidence type="ECO:0000256" key="1">
    <source>
        <dbReference type="SAM" id="Phobius"/>
    </source>
</evidence>
<feature type="transmembrane region" description="Helical" evidence="1">
    <location>
        <begin position="266"/>
        <end position="291"/>
    </location>
</feature>
<keyword evidence="1" id="KW-0812">Transmembrane</keyword>
<organism evidence="2 3">
    <name type="scientific">Caldichromatium japonicum</name>
    <dbReference type="NCBI Taxonomy" id="2699430"/>
    <lineage>
        <taxon>Bacteria</taxon>
        <taxon>Pseudomonadati</taxon>
        <taxon>Pseudomonadota</taxon>
        <taxon>Gammaproteobacteria</taxon>
        <taxon>Chromatiales</taxon>
        <taxon>Chromatiaceae</taxon>
        <taxon>Caldichromatium</taxon>
    </lineage>
</organism>